<evidence type="ECO:0000313" key="3">
    <source>
        <dbReference type="Proteomes" id="UP001497482"/>
    </source>
</evidence>
<evidence type="ECO:0000313" key="2">
    <source>
        <dbReference type="EMBL" id="CAL1602951.1"/>
    </source>
</evidence>
<feature type="compositionally biased region" description="Polar residues" evidence="1">
    <location>
        <begin position="1"/>
        <end position="11"/>
    </location>
</feature>
<reference evidence="2 3" key="1">
    <citation type="submission" date="2024-04" db="EMBL/GenBank/DDBJ databases">
        <authorList>
            <person name="Waldvogel A.-M."/>
            <person name="Schoenle A."/>
        </authorList>
    </citation>
    <scope>NUCLEOTIDE SEQUENCE [LARGE SCALE GENOMIC DNA]</scope>
</reference>
<feature type="region of interest" description="Disordered" evidence="1">
    <location>
        <begin position="1"/>
        <end position="45"/>
    </location>
</feature>
<protein>
    <submittedName>
        <fullName evidence="2">Uncharacterized protein</fullName>
    </submittedName>
</protein>
<dbReference type="AlphaFoldDB" id="A0AAV2LQZ4"/>
<organism evidence="2 3">
    <name type="scientific">Knipowitschia caucasica</name>
    <name type="common">Caucasian dwarf goby</name>
    <name type="synonym">Pomatoschistus caucasicus</name>
    <dbReference type="NCBI Taxonomy" id="637954"/>
    <lineage>
        <taxon>Eukaryota</taxon>
        <taxon>Metazoa</taxon>
        <taxon>Chordata</taxon>
        <taxon>Craniata</taxon>
        <taxon>Vertebrata</taxon>
        <taxon>Euteleostomi</taxon>
        <taxon>Actinopterygii</taxon>
        <taxon>Neopterygii</taxon>
        <taxon>Teleostei</taxon>
        <taxon>Neoteleostei</taxon>
        <taxon>Acanthomorphata</taxon>
        <taxon>Gobiaria</taxon>
        <taxon>Gobiiformes</taxon>
        <taxon>Gobioidei</taxon>
        <taxon>Gobiidae</taxon>
        <taxon>Gobiinae</taxon>
        <taxon>Knipowitschia</taxon>
    </lineage>
</organism>
<keyword evidence="3" id="KW-1185">Reference proteome</keyword>
<sequence length="182" mass="19595">MLRHTTTNNAPTPHINLTPPSPPREKSCARREQRRGITRNNARKDKRADEKLCPLVWLALRSASRRGAARVSDRLRRGWLRGLVVGGGRWRGERVRGVGGKTWVAARLLVRTRGVAGVARRGRRLALTPERGMVERVAASETELDSTLPVGARGGVGGAAVRCGWGYAQRGPAVGGSGGVAV</sequence>
<feature type="compositionally biased region" description="Basic and acidic residues" evidence="1">
    <location>
        <begin position="23"/>
        <end position="35"/>
    </location>
</feature>
<dbReference type="Proteomes" id="UP001497482">
    <property type="component" value="Chromosome 4"/>
</dbReference>
<gene>
    <name evidence="2" type="ORF">KC01_LOCUS30682</name>
</gene>
<dbReference type="EMBL" id="OZ035826">
    <property type="protein sequence ID" value="CAL1602951.1"/>
    <property type="molecule type" value="Genomic_DNA"/>
</dbReference>
<accession>A0AAV2LQZ4</accession>
<proteinExistence type="predicted"/>
<evidence type="ECO:0000256" key="1">
    <source>
        <dbReference type="SAM" id="MobiDB-lite"/>
    </source>
</evidence>
<name>A0AAV2LQZ4_KNICA</name>